<protein>
    <submittedName>
        <fullName evidence="7">Allantoate permease</fullName>
    </submittedName>
</protein>
<dbReference type="InterPro" id="IPR011701">
    <property type="entry name" value="MFS"/>
</dbReference>
<dbReference type="InterPro" id="IPR036259">
    <property type="entry name" value="MFS_trans_sf"/>
</dbReference>
<comment type="caution">
    <text evidence="7">The sequence shown here is derived from an EMBL/GenBank/DDBJ whole genome shotgun (WGS) entry which is preliminary data.</text>
</comment>
<keyword evidence="4 6" id="KW-1133">Transmembrane helix</keyword>
<dbReference type="EMBL" id="MPUK01000007">
    <property type="protein sequence ID" value="ONH66383.1"/>
    <property type="molecule type" value="Genomic_DNA"/>
</dbReference>
<evidence type="ECO:0000256" key="2">
    <source>
        <dbReference type="ARBA" id="ARBA00022448"/>
    </source>
</evidence>
<keyword evidence="3 6" id="KW-0812">Transmembrane</keyword>
<dbReference type="PANTHER" id="PTHR43791:SF1">
    <property type="entry name" value="ALLANTOATE PERMEASE"/>
    <property type="match status" value="1"/>
</dbReference>
<reference evidence="8" key="1">
    <citation type="journal article" date="2017" name="Genome Announc.">
        <title>Genome sequences of Cyberlindnera fabianii 65, Pichia kudriavzevii 129, and Saccharomyces cerevisiae 131 isolated from fermented masau fruits in Zimbabwe.</title>
        <authorList>
            <person name="van Rijswijck I.M.H."/>
            <person name="Derks M.F.L."/>
            <person name="Abee T."/>
            <person name="de Ridder D."/>
            <person name="Smid E.J."/>
        </authorList>
    </citation>
    <scope>NUCLEOTIDE SEQUENCE [LARGE SCALE GENOMIC DNA]</scope>
    <source>
        <strain evidence="8">65</strain>
    </source>
</reference>
<feature type="transmembrane region" description="Helical" evidence="6">
    <location>
        <begin position="128"/>
        <end position="151"/>
    </location>
</feature>
<dbReference type="Gene3D" id="1.20.1250.20">
    <property type="entry name" value="MFS general substrate transporter like domains"/>
    <property type="match status" value="1"/>
</dbReference>
<sequence length="537" mass="59335">MAAHSIKSAHGSLESTTDEKISGTINVAEVSDLEAQPVISTIMSPNGEKIVVDNNPGIAGVDEALAVAEQYEDIEVSPEEDAKLRRKLDFLLLPIFGFLYMVQFMDKTCISFAAIMGIQTDFNMTGQMYPWTSSGFYLGYLCASPFASYTLQKLPPVRTSSGCIVIWGTIQCLCAACKTYPTFMVCRVLLGALEAFVSPIFVIIMNQYFRKSEHFGRMAYFYGFNGLGTLFMSGVSGGLYTHKDSYSIKAYNILFLIIGLMTILVGFVILAVVPNNPSQAKFLSEREIAVVVSRIRGNQQGFGTRKFKKEQVIECIADIRTWIYFLIAMCNAIPNGGVSSFSSIIIKSFGYDTVTALWMKAPSGAFELVFLCALPWVMMFMKSRMLVADLYLAVVLMGLCFLAFGTNKMALVGIWIFGMSPVAIATVSSCIASNTAGHTKKLTANALSLMAWSCGNMIGPQTFRAEDAPHYNPAKGTFVGCFAGAFLLIMLLALLNWRENKKRDDFKKKMGDEYVVVKNQEFADLTDKQNPEFRYAF</sequence>
<feature type="transmembrane region" description="Helical" evidence="6">
    <location>
        <begin position="386"/>
        <end position="404"/>
    </location>
</feature>
<dbReference type="PANTHER" id="PTHR43791">
    <property type="entry name" value="PERMEASE-RELATED"/>
    <property type="match status" value="1"/>
</dbReference>
<feature type="transmembrane region" description="Helical" evidence="6">
    <location>
        <begin position="410"/>
        <end position="432"/>
    </location>
</feature>
<name>A0A1V2L3E8_CYBFA</name>
<evidence type="ECO:0000313" key="8">
    <source>
        <dbReference type="Proteomes" id="UP000189513"/>
    </source>
</evidence>
<comment type="subcellular location">
    <subcellularLocation>
        <location evidence="1">Membrane</location>
        <topology evidence="1">Multi-pass membrane protein</topology>
    </subcellularLocation>
</comment>
<evidence type="ECO:0000256" key="6">
    <source>
        <dbReference type="SAM" id="Phobius"/>
    </source>
</evidence>
<evidence type="ECO:0000256" key="1">
    <source>
        <dbReference type="ARBA" id="ARBA00004141"/>
    </source>
</evidence>
<accession>A0A1V2L3E8</accession>
<dbReference type="VEuPathDB" id="FungiDB:BON22_3676"/>
<dbReference type="Proteomes" id="UP000189513">
    <property type="component" value="Unassembled WGS sequence"/>
</dbReference>
<proteinExistence type="predicted"/>
<evidence type="ECO:0000256" key="5">
    <source>
        <dbReference type="ARBA" id="ARBA00023136"/>
    </source>
</evidence>
<feature type="transmembrane region" description="Helical" evidence="6">
    <location>
        <begin position="189"/>
        <end position="209"/>
    </location>
</feature>
<dbReference type="SUPFAM" id="SSF103473">
    <property type="entry name" value="MFS general substrate transporter"/>
    <property type="match status" value="1"/>
</dbReference>
<keyword evidence="8" id="KW-1185">Reference proteome</keyword>
<feature type="transmembrane region" description="Helical" evidence="6">
    <location>
        <begin position="475"/>
        <end position="497"/>
    </location>
</feature>
<dbReference type="GO" id="GO:0016020">
    <property type="term" value="C:membrane"/>
    <property type="evidence" value="ECO:0007669"/>
    <property type="project" value="UniProtKB-SubCell"/>
</dbReference>
<gene>
    <name evidence="7" type="ORF">BON22_3676</name>
</gene>
<feature type="transmembrane region" description="Helical" evidence="6">
    <location>
        <begin position="90"/>
        <end position="116"/>
    </location>
</feature>
<dbReference type="GO" id="GO:0022857">
    <property type="term" value="F:transmembrane transporter activity"/>
    <property type="evidence" value="ECO:0007669"/>
    <property type="project" value="InterPro"/>
</dbReference>
<dbReference type="STRING" id="36022.A0A1V2L3E8"/>
<feature type="transmembrane region" description="Helical" evidence="6">
    <location>
        <begin position="253"/>
        <end position="273"/>
    </location>
</feature>
<keyword evidence="5 6" id="KW-0472">Membrane</keyword>
<dbReference type="Pfam" id="PF07690">
    <property type="entry name" value="MFS_1"/>
    <property type="match status" value="1"/>
</dbReference>
<evidence type="ECO:0000256" key="4">
    <source>
        <dbReference type="ARBA" id="ARBA00022989"/>
    </source>
</evidence>
<feature type="transmembrane region" description="Helical" evidence="6">
    <location>
        <begin position="358"/>
        <end position="379"/>
    </location>
</feature>
<evidence type="ECO:0000256" key="3">
    <source>
        <dbReference type="ARBA" id="ARBA00022692"/>
    </source>
</evidence>
<dbReference type="AlphaFoldDB" id="A0A1V2L3E8"/>
<evidence type="ECO:0000313" key="7">
    <source>
        <dbReference type="EMBL" id="ONH66383.1"/>
    </source>
</evidence>
<feature type="transmembrane region" description="Helical" evidence="6">
    <location>
        <begin position="221"/>
        <end position="241"/>
    </location>
</feature>
<feature type="transmembrane region" description="Helical" evidence="6">
    <location>
        <begin position="322"/>
        <end position="346"/>
    </location>
</feature>
<organism evidence="7 8">
    <name type="scientific">Cyberlindnera fabianii</name>
    <name type="common">Yeast</name>
    <name type="synonym">Hansenula fabianii</name>
    <dbReference type="NCBI Taxonomy" id="36022"/>
    <lineage>
        <taxon>Eukaryota</taxon>
        <taxon>Fungi</taxon>
        <taxon>Dikarya</taxon>
        <taxon>Ascomycota</taxon>
        <taxon>Saccharomycotina</taxon>
        <taxon>Saccharomycetes</taxon>
        <taxon>Phaffomycetales</taxon>
        <taxon>Phaffomycetaceae</taxon>
        <taxon>Cyberlindnera</taxon>
    </lineage>
</organism>
<keyword evidence="2" id="KW-0813">Transport</keyword>